<keyword evidence="11" id="KW-0067">ATP-binding</keyword>
<evidence type="ECO:0000256" key="9">
    <source>
        <dbReference type="ARBA" id="ARBA00022741"/>
    </source>
</evidence>
<evidence type="ECO:0000256" key="16">
    <source>
        <dbReference type="SAM" id="Phobius"/>
    </source>
</evidence>
<feature type="domain" description="Tyrosine-protein kinase G-rich" evidence="19">
    <location>
        <begin position="444"/>
        <end position="516"/>
    </location>
</feature>
<dbReference type="GO" id="GO:0005524">
    <property type="term" value="F:ATP binding"/>
    <property type="evidence" value="ECO:0007669"/>
    <property type="project" value="UniProtKB-KW"/>
</dbReference>
<dbReference type="EMBL" id="FQYY01000009">
    <property type="protein sequence ID" value="SHJ16299.1"/>
    <property type="molecule type" value="Genomic_DNA"/>
</dbReference>
<gene>
    <name evidence="20" type="ORF">SAMN04488096_10985</name>
</gene>
<dbReference type="CDD" id="cd05387">
    <property type="entry name" value="BY-kinase"/>
    <property type="match status" value="1"/>
</dbReference>
<dbReference type="GO" id="GO:0005886">
    <property type="term" value="C:plasma membrane"/>
    <property type="evidence" value="ECO:0007669"/>
    <property type="project" value="UniProtKB-SubCell"/>
</dbReference>
<evidence type="ECO:0000256" key="10">
    <source>
        <dbReference type="ARBA" id="ARBA00022777"/>
    </source>
</evidence>
<dbReference type="PANTHER" id="PTHR32309:SF13">
    <property type="entry name" value="FERRIC ENTEROBACTIN TRANSPORT PROTEIN FEPE"/>
    <property type="match status" value="1"/>
</dbReference>
<dbReference type="STRING" id="579105.SAMN04488096_10985"/>
<evidence type="ECO:0000256" key="7">
    <source>
        <dbReference type="ARBA" id="ARBA00022679"/>
    </source>
</evidence>
<dbReference type="InterPro" id="IPR027417">
    <property type="entry name" value="P-loop_NTPase"/>
</dbReference>
<reference evidence="20 21" key="1">
    <citation type="submission" date="2016-11" db="EMBL/GenBank/DDBJ databases">
        <authorList>
            <person name="Jaros S."/>
            <person name="Januszkiewicz K."/>
            <person name="Wedrychowicz H."/>
        </authorList>
    </citation>
    <scope>NUCLEOTIDE SEQUENCE [LARGE SCALE GENOMIC DNA]</scope>
    <source>
        <strain evidence="20 21">DSM 21425</strain>
    </source>
</reference>
<dbReference type="Proteomes" id="UP000184225">
    <property type="component" value="Unassembled WGS sequence"/>
</dbReference>
<evidence type="ECO:0000256" key="1">
    <source>
        <dbReference type="ARBA" id="ARBA00004429"/>
    </source>
</evidence>
<dbReference type="EC" id="2.7.10.2" evidence="4"/>
<keyword evidence="7" id="KW-0808">Transferase</keyword>
<dbReference type="AlphaFoldDB" id="A0A1M6H270"/>
<evidence type="ECO:0000259" key="18">
    <source>
        <dbReference type="Pfam" id="PF13614"/>
    </source>
</evidence>
<dbReference type="Pfam" id="PF02706">
    <property type="entry name" value="Wzz"/>
    <property type="match status" value="1"/>
</dbReference>
<dbReference type="Pfam" id="PF13807">
    <property type="entry name" value="GNVR"/>
    <property type="match status" value="1"/>
</dbReference>
<accession>A0A1M6H270</accession>
<evidence type="ECO:0000313" key="21">
    <source>
        <dbReference type="Proteomes" id="UP000184225"/>
    </source>
</evidence>
<evidence type="ECO:0000256" key="5">
    <source>
        <dbReference type="ARBA" id="ARBA00022475"/>
    </source>
</evidence>
<dbReference type="OrthoDB" id="9794577at2"/>
<dbReference type="PANTHER" id="PTHR32309">
    <property type="entry name" value="TYROSINE-PROTEIN KINASE"/>
    <property type="match status" value="1"/>
</dbReference>
<evidence type="ECO:0000256" key="13">
    <source>
        <dbReference type="ARBA" id="ARBA00023136"/>
    </source>
</evidence>
<evidence type="ECO:0000256" key="3">
    <source>
        <dbReference type="ARBA" id="ARBA00008883"/>
    </source>
</evidence>
<evidence type="ECO:0000256" key="4">
    <source>
        <dbReference type="ARBA" id="ARBA00011903"/>
    </source>
</evidence>
<dbReference type="Pfam" id="PF13614">
    <property type="entry name" value="AAA_31"/>
    <property type="match status" value="1"/>
</dbReference>
<evidence type="ECO:0000256" key="15">
    <source>
        <dbReference type="ARBA" id="ARBA00051245"/>
    </source>
</evidence>
<evidence type="ECO:0000259" key="19">
    <source>
        <dbReference type="Pfam" id="PF13807"/>
    </source>
</evidence>
<keyword evidence="21" id="KW-1185">Reference proteome</keyword>
<feature type="transmembrane region" description="Helical" evidence="16">
    <location>
        <begin position="496"/>
        <end position="519"/>
    </location>
</feature>
<comment type="similarity">
    <text evidence="3">Belongs to the etk/wzc family.</text>
</comment>
<feature type="domain" description="Polysaccharide chain length determinant N-terminal" evidence="17">
    <location>
        <begin position="17"/>
        <end position="109"/>
    </location>
</feature>
<keyword evidence="12 16" id="KW-1133">Transmembrane helix</keyword>
<dbReference type="InterPro" id="IPR032807">
    <property type="entry name" value="GNVR"/>
</dbReference>
<keyword evidence="13 16" id="KW-0472">Membrane</keyword>
<dbReference type="InterPro" id="IPR003856">
    <property type="entry name" value="LPS_length_determ_N"/>
</dbReference>
<evidence type="ECO:0000259" key="17">
    <source>
        <dbReference type="Pfam" id="PF02706"/>
    </source>
</evidence>
<sequence length="792" mass="90285">MSENNVASDKSLQESEDIKNIILQYLRYWPYFILSVLAFLTGAYIYLRYSTPIYNTSAKIKILKDDEGGIDLSGLSKSTTLFNYSKLNLENEIEVLKSRRLINKVISTLDLTTTYYKQLRFREQLLFNKGLPFKLKPVDDSLTLNQNFEITFLDEQSFKISLLEQGESYSYKFGDTISNFTNPIVVYRNLGFTESLASYDKQVYTIYNTSVENKISELSNKISINPLGKSSSILSSSMQGPNKERNEVILNTLVKVFNEDGIEDKRLVSKRTMEFIIDRLQFLESELDTVESGLVGFKEANDVVDVESSVEQLFSKESVSEEKRFEMSTQIAVAEEFENLMQNQDEFALLPANLGIENASINQLTSVYNDLILDRERLLISSTEENPMVLQLNEKLNQLKGNLLKNIDNHLTSLKISFQKFQSREGKYTGEIGTLPQKEKDLRNILRQQEIKERLYLFLLQKREEAALSFAITSPTLKVVDYAFTSNSPIKPSRNLILFGSFFVGLIIPVAFLYVKFLLNTKIYRREEIESRLPAIDILGEIPQLPSSHDKLVHQQDHSILAESFRILRTNLSQIIDKANGKTLKSDSNVVFVTSSIKGEGKTFTAINLSRIIASSGKKVLLLGCDLRNPQLHTYFGMEKEDITGISDYLYNPSKSLESFIKKFQTEFSNLDIIFSGSVPPNPAELLMGKDFKDMVEYLKTKYDYIVVDTAPTIYVTDTFLIANEADVTVYVVKQGLTEKKLMNHIRVIDAKNKLKNISITLNGVSGHTNFGYGYGYAYTETQKKKSIFKFK</sequence>
<keyword evidence="6" id="KW-0997">Cell inner membrane</keyword>
<protein>
    <recommendedName>
        <fullName evidence="4">non-specific protein-tyrosine kinase</fullName>
        <ecNumber evidence="4">2.7.10.2</ecNumber>
    </recommendedName>
</protein>
<comment type="catalytic activity">
    <reaction evidence="15">
        <text>L-tyrosyl-[protein] + ATP = O-phospho-L-tyrosyl-[protein] + ADP + H(+)</text>
        <dbReference type="Rhea" id="RHEA:10596"/>
        <dbReference type="Rhea" id="RHEA-COMP:10136"/>
        <dbReference type="Rhea" id="RHEA-COMP:20101"/>
        <dbReference type="ChEBI" id="CHEBI:15378"/>
        <dbReference type="ChEBI" id="CHEBI:30616"/>
        <dbReference type="ChEBI" id="CHEBI:46858"/>
        <dbReference type="ChEBI" id="CHEBI:61978"/>
        <dbReference type="ChEBI" id="CHEBI:456216"/>
        <dbReference type="EC" id="2.7.10.2"/>
    </reaction>
</comment>
<organism evidence="20 21">
    <name type="scientific">Mesonia phycicola</name>
    <dbReference type="NCBI Taxonomy" id="579105"/>
    <lineage>
        <taxon>Bacteria</taxon>
        <taxon>Pseudomonadati</taxon>
        <taxon>Bacteroidota</taxon>
        <taxon>Flavobacteriia</taxon>
        <taxon>Flavobacteriales</taxon>
        <taxon>Flavobacteriaceae</taxon>
        <taxon>Mesonia</taxon>
    </lineage>
</organism>
<dbReference type="RefSeq" id="WP_073153073.1">
    <property type="nucleotide sequence ID" value="NZ_FQYY01000009.1"/>
</dbReference>
<keyword evidence="5" id="KW-1003">Cell membrane</keyword>
<evidence type="ECO:0000256" key="12">
    <source>
        <dbReference type="ARBA" id="ARBA00022989"/>
    </source>
</evidence>
<evidence type="ECO:0000256" key="6">
    <source>
        <dbReference type="ARBA" id="ARBA00022519"/>
    </source>
</evidence>
<evidence type="ECO:0000256" key="14">
    <source>
        <dbReference type="ARBA" id="ARBA00023137"/>
    </source>
</evidence>
<comment type="similarity">
    <text evidence="2">Belongs to the CpsD/CapB family.</text>
</comment>
<keyword evidence="10" id="KW-0418">Kinase</keyword>
<dbReference type="InterPro" id="IPR025669">
    <property type="entry name" value="AAA_dom"/>
</dbReference>
<proteinExistence type="inferred from homology"/>
<keyword evidence="9" id="KW-0547">Nucleotide-binding</keyword>
<evidence type="ECO:0000256" key="2">
    <source>
        <dbReference type="ARBA" id="ARBA00007316"/>
    </source>
</evidence>
<dbReference type="InterPro" id="IPR005702">
    <property type="entry name" value="Wzc-like_C"/>
</dbReference>
<keyword evidence="8 16" id="KW-0812">Transmembrane</keyword>
<comment type="subcellular location">
    <subcellularLocation>
        <location evidence="1">Cell inner membrane</location>
        <topology evidence="1">Multi-pass membrane protein</topology>
    </subcellularLocation>
</comment>
<feature type="transmembrane region" description="Helical" evidence="16">
    <location>
        <begin position="28"/>
        <end position="47"/>
    </location>
</feature>
<evidence type="ECO:0000313" key="20">
    <source>
        <dbReference type="EMBL" id="SHJ16299.1"/>
    </source>
</evidence>
<dbReference type="GO" id="GO:0004715">
    <property type="term" value="F:non-membrane spanning protein tyrosine kinase activity"/>
    <property type="evidence" value="ECO:0007669"/>
    <property type="project" value="UniProtKB-EC"/>
</dbReference>
<feature type="domain" description="AAA" evidence="18">
    <location>
        <begin position="599"/>
        <end position="750"/>
    </location>
</feature>
<dbReference type="Gene3D" id="3.40.50.300">
    <property type="entry name" value="P-loop containing nucleotide triphosphate hydrolases"/>
    <property type="match status" value="1"/>
</dbReference>
<name>A0A1M6H270_9FLAO</name>
<dbReference type="InterPro" id="IPR050445">
    <property type="entry name" value="Bact_polysacc_biosynth/exp"/>
</dbReference>
<evidence type="ECO:0000256" key="11">
    <source>
        <dbReference type="ARBA" id="ARBA00022840"/>
    </source>
</evidence>
<dbReference type="NCBIfam" id="TIGR01007">
    <property type="entry name" value="eps_fam"/>
    <property type="match status" value="1"/>
</dbReference>
<dbReference type="SUPFAM" id="SSF52540">
    <property type="entry name" value="P-loop containing nucleoside triphosphate hydrolases"/>
    <property type="match status" value="1"/>
</dbReference>
<keyword evidence="14" id="KW-0829">Tyrosine-protein kinase</keyword>
<evidence type="ECO:0000256" key="8">
    <source>
        <dbReference type="ARBA" id="ARBA00022692"/>
    </source>
</evidence>